<feature type="compositionally biased region" description="Polar residues" evidence="14">
    <location>
        <begin position="48"/>
        <end position="57"/>
    </location>
</feature>
<keyword evidence="4" id="KW-1121">Modulation of host cell cycle by virus</keyword>
<evidence type="ECO:0000256" key="10">
    <source>
        <dbReference type="ARBA" id="ARBA00023200"/>
    </source>
</evidence>
<feature type="region of interest" description="Disordered" evidence="14">
    <location>
        <begin position="21"/>
        <end position="62"/>
    </location>
</feature>
<keyword evidence="5" id="KW-0244">Early protein</keyword>
<evidence type="ECO:0000256" key="1">
    <source>
        <dbReference type="ARBA" id="ARBA00004147"/>
    </source>
</evidence>
<protein>
    <recommendedName>
        <fullName evidence="13">Protein E4</fullName>
    </recommendedName>
</protein>
<feature type="non-terminal residue" evidence="15">
    <location>
        <position position="1"/>
    </location>
</feature>
<evidence type="ECO:0000256" key="11">
    <source>
        <dbReference type="ARBA" id="ARBA00037174"/>
    </source>
</evidence>
<dbReference type="EMBL" id="KC935953">
    <property type="protein sequence ID" value="AGK28589.1"/>
    <property type="molecule type" value="Genomic_DNA"/>
</dbReference>
<evidence type="ECO:0000256" key="7">
    <source>
        <dbReference type="ARBA" id="ARBA00022562"/>
    </source>
</evidence>
<dbReference type="GO" id="GO:0042025">
    <property type="term" value="C:host cell nucleus"/>
    <property type="evidence" value="ECO:0007669"/>
    <property type="project" value="UniProtKB-SubCell"/>
</dbReference>
<evidence type="ECO:0000313" key="16">
    <source>
        <dbReference type="Proteomes" id="UP000168162"/>
    </source>
</evidence>
<accession>A0A023HHE6</accession>
<dbReference type="GO" id="GO:0039592">
    <property type="term" value="P:symbiont-mediated arrest of host cell cycle during G2/M transition"/>
    <property type="evidence" value="ECO:0007669"/>
    <property type="project" value="UniProtKB-KW"/>
</dbReference>
<evidence type="ECO:0000256" key="12">
    <source>
        <dbReference type="ARBA" id="ARBA00038562"/>
    </source>
</evidence>
<evidence type="ECO:0000256" key="3">
    <source>
        <dbReference type="ARBA" id="ARBA00009551"/>
    </source>
</evidence>
<evidence type="ECO:0000256" key="13">
    <source>
        <dbReference type="ARBA" id="ARBA00039842"/>
    </source>
</evidence>
<reference evidence="15 16" key="1">
    <citation type="submission" date="2013-04" db="EMBL/GenBank/DDBJ databases">
        <authorList>
            <person name="Sun Y.F."/>
            <person name="Jiang T."/>
            <person name="Chen C.J."/>
        </authorList>
    </citation>
    <scope>NUCLEOTIDE SEQUENCE [LARGE SCALE GENOMIC DNA]</scope>
    <source>
        <strain evidence="15">16-Anhui12</strain>
    </source>
</reference>
<name>A0A023HHE6_HPV16</name>
<comment type="subunit">
    <text evidence="12">Assembles into oligomeric complexes. Interacts with host CDK1. Interacts with host SRPK1; this interaction may favor expression of late viral transcripts. Interacts with host cytokeratin components KRT8 and KRT18.</text>
</comment>
<evidence type="ECO:0000256" key="8">
    <source>
        <dbReference type="ARBA" id="ARBA00022565"/>
    </source>
</evidence>
<dbReference type="Pfam" id="PF02711">
    <property type="entry name" value="Pap_E4"/>
    <property type="match status" value="1"/>
</dbReference>
<proteinExistence type="inferred from homology"/>
<evidence type="ECO:0000256" key="6">
    <source>
        <dbReference type="ARBA" id="ARBA00022553"/>
    </source>
</evidence>
<keyword evidence="10" id="KW-1035">Host cytoplasm</keyword>
<keyword evidence="9" id="KW-0945">Host-virus interaction</keyword>
<dbReference type="InterPro" id="IPR003861">
    <property type="entry name" value="Papilloma_E4"/>
</dbReference>
<comment type="function">
    <text evidence="11">Contributes to multiple aspects of the viral life cycle including viral genome amplification, suppression of suprabasal cell differentiation and egress of newly formed virions. Induces host cell cycle arrest at the G2 phase by associating with and preventing the nuclear entry of host CDK1/cyclin B1 complexes. Inhibits cellular DNA replication by preventing loading of host replication licensing proteins MCM2 and MCM7 onto chromatin. Within the cytoplasm, associates with host kinase SRPK1, a splicing factor regulator, and inhibits its activity. Therefore, E4 favors expression of late viral transcripts by inhibiting SRPK1-mediated phosphorylation of host serine-arginine (SR) proteins that have critical roles in mRNA metabolism. Late in the infectious cycle, E4 also acts to diminish the integrity of the keratinocyte by disrupting the keratin cytoskeleton and inducing apoptosis through alteration of mitochondrial function to facilitate egress of the newly formed virions.</text>
</comment>
<evidence type="ECO:0000256" key="14">
    <source>
        <dbReference type="SAM" id="MobiDB-lite"/>
    </source>
</evidence>
<evidence type="ECO:0000256" key="2">
    <source>
        <dbReference type="ARBA" id="ARBA00004192"/>
    </source>
</evidence>
<feature type="compositionally biased region" description="Pro residues" evidence="14">
    <location>
        <begin position="25"/>
        <end position="37"/>
    </location>
</feature>
<sequence length="95" mass="10594">YYVLHLCLAATKYPLLKLLGSTWPTTPPRPIPKPSPWAPKKHRRLSSDQDQSQTPETPATPLSCCTETQWTVLQSSLHLTAHTKDGLTVIVTLHP</sequence>
<evidence type="ECO:0000256" key="9">
    <source>
        <dbReference type="ARBA" id="ARBA00022581"/>
    </source>
</evidence>
<dbReference type="Proteomes" id="UP000168162">
    <property type="component" value="Genome"/>
</dbReference>
<gene>
    <name evidence="15" type="primary">E4</name>
</gene>
<evidence type="ECO:0000313" key="15">
    <source>
        <dbReference type="EMBL" id="AGK28589.1"/>
    </source>
</evidence>
<keyword evidence="7" id="KW-1048">Host nucleus</keyword>
<evidence type="ECO:0000256" key="5">
    <source>
        <dbReference type="ARBA" id="ARBA00022518"/>
    </source>
</evidence>
<keyword evidence="6" id="KW-0597">Phosphoprotein</keyword>
<organism evidence="15 16">
    <name type="scientific">Human papillomavirus type 16</name>
    <dbReference type="NCBI Taxonomy" id="333760"/>
    <lineage>
        <taxon>Viruses</taxon>
        <taxon>Monodnaviria</taxon>
        <taxon>Shotokuvirae</taxon>
        <taxon>Cossaviricota</taxon>
        <taxon>Papovaviricetes</taxon>
        <taxon>Zurhausenvirales</taxon>
        <taxon>Papillomaviridae</taxon>
        <taxon>Firstpapillomavirinae</taxon>
        <taxon>Alphapapillomavirus</taxon>
        <taxon>Alphapapillomavirus 9</taxon>
    </lineage>
</organism>
<evidence type="ECO:0000256" key="4">
    <source>
        <dbReference type="ARBA" id="ARBA00022504"/>
    </source>
</evidence>
<dbReference type="GO" id="GO:0030430">
    <property type="term" value="C:host cell cytoplasm"/>
    <property type="evidence" value="ECO:0007669"/>
    <property type="project" value="UniProtKB-SubCell"/>
</dbReference>
<keyword evidence="8" id="KW-1079">Host G2/M cell cycle arrest by virus</keyword>
<comment type="similarity">
    <text evidence="3">Belongs to the papillomaviridae E4 protein family.</text>
</comment>
<comment type="subcellular location">
    <subcellularLocation>
        <location evidence="2">Host cytoplasm</location>
    </subcellularLocation>
    <subcellularLocation>
        <location evidence="1">Host nucleus</location>
    </subcellularLocation>
</comment>
<organismHost>
    <name type="scientific">Homo sapiens</name>
    <name type="common">Human</name>
    <dbReference type="NCBI Taxonomy" id="9606"/>
</organismHost>